<accession>A0A8S1BNM1</accession>
<dbReference type="AlphaFoldDB" id="A0A8S1BNM1"/>
<dbReference type="Pfam" id="PF12796">
    <property type="entry name" value="Ank_2"/>
    <property type="match status" value="1"/>
</dbReference>
<dbReference type="PROSITE" id="PS50088">
    <property type="entry name" value="ANK_REPEAT"/>
    <property type="match status" value="4"/>
</dbReference>
<feature type="repeat" description="ANK" evidence="3">
    <location>
        <begin position="387"/>
        <end position="419"/>
    </location>
</feature>
<dbReference type="SUPFAM" id="SSF48403">
    <property type="entry name" value="Ankyrin repeat"/>
    <property type="match status" value="1"/>
</dbReference>
<dbReference type="SMART" id="SM00248">
    <property type="entry name" value="ANK"/>
    <property type="match status" value="4"/>
</dbReference>
<dbReference type="InterPro" id="IPR051637">
    <property type="entry name" value="Ank_repeat_dom-contain_49"/>
</dbReference>
<gene>
    <name evidence="4" type="ORF">APLA_LOCUS16638</name>
</gene>
<dbReference type="Pfam" id="PF13637">
    <property type="entry name" value="Ank_4"/>
    <property type="match status" value="1"/>
</dbReference>
<dbReference type="EMBL" id="CADEBC010000598">
    <property type="protein sequence ID" value="CAB3258617.1"/>
    <property type="molecule type" value="Genomic_DNA"/>
</dbReference>
<proteinExistence type="predicted"/>
<dbReference type="InterPro" id="IPR036770">
    <property type="entry name" value="Ankyrin_rpt-contain_sf"/>
</dbReference>
<keyword evidence="2 3" id="KW-0040">ANK repeat</keyword>
<dbReference type="InterPro" id="IPR002110">
    <property type="entry name" value="Ankyrin_rpt"/>
</dbReference>
<evidence type="ECO:0000313" key="4">
    <source>
        <dbReference type="EMBL" id="CAB3258617.1"/>
    </source>
</evidence>
<reference evidence="4 5" key="1">
    <citation type="submission" date="2020-04" db="EMBL/GenBank/DDBJ databases">
        <authorList>
            <person name="Wallbank WR R."/>
            <person name="Pardo Diaz C."/>
            <person name="Kozak K."/>
            <person name="Martin S."/>
            <person name="Jiggins C."/>
            <person name="Moest M."/>
            <person name="Warren A I."/>
            <person name="Byers J.R.P. K."/>
            <person name="Montejo-Kovacevich G."/>
            <person name="Yen C E."/>
        </authorList>
    </citation>
    <scope>NUCLEOTIDE SEQUENCE [LARGE SCALE GENOMIC DNA]</scope>
</reference>
<dbReference type="OrthoDB" id="194358at2759"/>
<dbReference type="Proteomes" id="UP000494106">
    <property type="component" value="Unassembled WGS sequence"/>
</dbReference>
<dbReference type="PROSITE" id="PS50297">
    <property type="entry name" value="ANK_REP_REGION"/>
    <property type="match status" value="4"/>
</dbReference>
<evidence type="ECO:0000313" key="5">
    <source>
        <dbReference type="Proteomes" id="UP000494106"/>
    </source>
</evidence>
<evidence type="ECO:0000256" key="2">
    <source>
        <dbReference type="ARBA" id="ARBA00023043"/>
    </source>
</evidence>
<feature type="repeat" description="ANK" evidence="3">
    <location>
        <begin position="420"/>
        <end position="453"/>
    </location>
</feature>
<sequence length="520" mass="58770">MNNDTICTSLVWTNEHAADTLLNLKRRVDAVHRSNYDVHRTREPFPSAPPCSFPKIRVLLNVVQGKCLYSDEFYLVYTTFIKLIQLNVEIEQKNVLKMSLQEFLVEKFSQFKPPAPEVISRSKYSVTLDWSNIEPFEFIADRLLYRLEKDNKIPPWIVVYRGGKTKKEIDNLAPRHPHKFRLKVIVQTEAVPTLADRAVLFYGSEEAVYEKLSGLNDKDQNSDSDNKISIPNITVTQNLDDIETRGKADELKPVLRPSSAGNRPEHKWLESQWSEERWTNTDTDGTSIMCFCMAVRCGFIKELQCMLEERPELIGILNPTNGFSPLATAVRKGDINTIRFVLSAGADVNQPSATGQTPLHLAVLAARIPIAELLIEKGADFQAGDVNGLRVEHYAVESCDLEMIRYILDKGGDIHAQDNNGWTPLFRALCQGATTAIIEELVMRGSDLTVADGAGLPLTSVARIMNNRHGRNRDSVLRLVDMNYPHEIAMANFTRLTKKIHNVHTILRLPSLSKKPNLRQ</sequence>
<dbReference type="Gene3D" id="1.25.40.20">
    <property type="entry name" value="Ankyrin repeat-containing domain"/>
    <property type="match status" value="1"/>
</dbReference>
<evidence type="ECO:0000256" key="3">
    <source>
        <dbReference type="PROSITE-ProRule" id="PRU00023"/>
    </source>
</evidence>
<feature type="repeat" description="ANK" evidence="3">
    <location>
        <begin position="321"/>
        <end position="353"/>
    </location>
</feature>
<name>A0A8S1BNM1_ARCPL</name>
<organism evidence="4 5">
    <name type="scientific">Arctia plantaginis</name>
    <name type="common">Wood tiger moth</name>
    <name type="synonym">Phalaena plantaginis</name>
    <dbReference type="NCBI Taxonomy" id="874455"/>
    <lineage>
        <taxon>Eukaryota</taxon>
        <taxon>Metazoa</taxon>
        <taxon>Ecdysozoa</taxon>
        <taxon>Arthropoda</taxon>
        <taxon>Hexapoda</taxon>
        <taxon>Insecta</taxon>
        <taxon>Pterygota</taxon>
        <taxon>Neoptera</taxon>
        <taxon>Endopterygota</taxon>
        <taxon>Lepidoptera</taxon>
        <taxon>Glossata</taxon>
        <taxon>Ditrysia</taxon>
        <taxon>Noctuoidea</taxon>
        <taxon>Erebidae</taxon>
        <taxon>Arctiinae</taxon>
        <taxon>Arctia</taxon>
    </lineage>
</organism>
<keyword evidence="1" id="KW-0677">Repeat</keyword>
<dbReference type="PANTHER" id="PTHR24180:SF45">
    <property type="entry name" value="POLY [ADP-RIBOSE] POLYMERASE TANKYRASE"/>
    <property type="match status" value="1"/>
</dbReference>
<protein>
    <submittedName>
        <fullName evidence="4">Uncharacterized protein</fullName>
    </submittedName>
</protein>
<feature type="repeat" description="ANK" evidence="3">
    <location>
        <begin position="354"/>
        <end position="386"/>
    </location>
</feature>
<comment type="caution">
    <text evidence="4">The sequence shown here is derived from an EMBL/GenBank/DDBJ whole genome shotgun (WGS) entry which is preliminary data.</text>
</comment>
<dbReference type="PANTHER" id="PTHR24180">
    <property type="entry name" value="CYCLIN-DEPENDENT KINASE INHIBITOR 2C-RELATED"/>
    <property type="match status" value="1"/>
</dbReference>
<evidence type="ECO:0000256" key="1">
    <source>
        <dbReference type="ARBA" id="ARBA00022737"/>
    </source>
</evidence>
<keyword evidence="5" id="KW-1185">Reference proteome</keyword>